<dbReference type="InterPro" id="IPR015813">
    <property type="entry name" value="Pyrv/PenolPyrv_kinase-like_dom"/>
</dbReference>
<dbReference type="Pfam" id="PF13714">
    <property type="entry name" value="PEP_mutase"/>
    <property type="match status" value="1"/>
</dbReference>
<dbReference type="Proteomes" id="UP000886819">
    <property type="component" value="Unassembled WGS sequence"/>
</dbReference>
<evidence type="ECO:0000313" key="1">
    <source>
        <dbReference type="EMBL" id="HIQ62764.1"/>
    </source>
</evidence>
<dbReference type="GO" id="GO:0016829">
    <property type="term" value="F:lyase activity"/>
    <property type="evidence" value="ECO:0007669"/>
    <property type="project" value="UniProtKB-KW"/>
</dbReference>
<accession>A0A9D1CJL4</accession>
<organism evidence="1 2">
    <name type="scientific">Candidatus Avichristensenella intestinipullorum</name>
    <dbReference type="NCBI Taxonomy" id="2840693"/>
    <lineage>
        <taxon>Bacteria</taxon>
        <taxon>Bacillati</taxon>
        <taxon>Bacillota</taxon>
        <taxon>Clostridia</taxon>
        <taxon>Candidatus Avichristensenella</taxon>
    </lineage>
</organism>
<dbReference type="PANTHER" id="PTHR42905:SF2">
    <property type="entry name" value="PHOSPHOENOLPYRUVATE CARBOXYLASE FAMILY PROTEIN"/>
    <property type="match status" value="1"/>
</dbReference>
<name>A0A9D1CJL4_9FIRM</name>
<sequence>MAQDTNRTTLRDLLRRGQIFVPCIWDSFTATAAELSGFPATLLSGGALSGSLGLPDIGLITADDLVTRTQFLCAHSALPCIIDADDGFGESPLCAYRLARRLAEAGAMGLTLDDTTGLRGYNRWGEDFRGGAQDGKMRHPVISREQWLAKIRAGLEATRGTDCLLIARTEAKLQYGLDEAIARCRQALDLGAEMTLIIGLKTLEEARVVAERVPGWKMWPDVMTTDGVPDVRLEDIAPLGFNLVTIHIFEKASMYGMLLFGKKTFADRTTVFCDTHDSGLSEEDKKKSIMVNGCLTGATDWLEMEKEFWRT</sequence>
<reference evidence="1" key="2">
    <citation type="journal article" date="2021" name="PeerJ">
        <title>Extensive microbial diversity within the chicken gut microbiome revealed by metagenomics and culture.</title>
        <authorList>
            <person name="Gilroy R."/>
            <person name="Ravi A."/>
            <person name="Getino M."/>
            <person name="Pursley I."/>
            <person name="Horton D.L."/>
            <person name="Alikhan N.F."/>
            <person name="Baker D."/>
            <person name="Gharbi K."/>
            <person name="Hall N."/>
            <person name="Watson M."/>
            <person name="Adriaenssens E.M."/>
            <person name="Foster-Nyarko E."/>
            <person name="Jarju S."/>
            <person name="Secka A."/>
            <person name="Antonio M."/>
            <person name="Oren A."/>
            <person name="Chaudhuri R.R."/>
            <person name="La Ragione R."/>
            <person name="Hildebrand F."/>
            <person name="Pallen M.J."/>
        </authorList>
    </citation>
    <scope>NUCLEOTIDE SEQUENCE</scope>
    <source>
        <strain evidence="1">ChiHile30-977</strain>
    </source>
</reference>
<dbReference type="CDD" id="cd00377">
    <property type="entry name" value="ICL_PEPM"/>
    <property type="match status" value="1"/>
</dbReference>
<dbReference type="InterPro" id="IPR040442">
    <property type="entry name" value="Pyrv_kinase-like_dom_sf"/>
</dbReference>
<proteinExistence type="predicted"/>
<gene>
    <name evidence="1" type="ORF">IAA66_04150</name>
</gene>
<dbReference type="Gene3D" id="3.20.20.60">
    <property type="entry name" value="Phosphoenolpyruvate-binding domains"/>
    <property type="match status" value="1"/>
</dbReference>
<keyword evidence="1" id="KW-0456">Lyase</keyword>
<comment type="caution">
    <text evidence="1">The sequence shown here is derived from an EMBL/GenBank/DDBJ whole genome shotgun (WGS) entry which is preliminary data.</text>
</comment>
<dbReference type="InterPro" id="IPR039556">
    <property type="entry name" value="ICL/PEPM"/>
</dbReference>
<evidence type="ECO:0000313" key="2">
    <source>
        <dbReference type="Proteomes" id="UP000886819"/>
    </source>
</evidence>
<dbReference type="SUPFAM" id="SSF51621">
    <property type="entry name" value="Phosphoenolpyruvate/pyruvate domain"/>
    <property type="match status" value="1"/>
</dbReference>
<dbReference type="PANTHER" id="PTHR42905">
    <property type="entry name" value="PHOSPHOENOLPYRUVATE CARBOXYLASE"/>
    <property type="match status" value="1"/>
</dbReference>
<dbReference type="AlphaFoldDB" id="A0A9D1CJL4"/>
<protein>
    <submittedName>
        <fullName evidence="1">Isocitrate lyase/PEP mutase family protein</fullName>
    </submittedName>
</protein>
<reference evidence="1" key="1">
    <citation type="submission" date="2020-10" db="EMBL/GenBank/DDBJ databases">
        <authorList>
            <person name="Gilroy R."/>
        </authorList>
    </citation>
    <scope>NUCLEOTIDE SEQUENCE</scope>
    <source>
        <strain evidence="1">ChiHile30-977</strain>
    </source>
</reference>
<dbReference type="EMBL" id="DVFI01000062">
    <property type="protein sequence ID" value="HIQ62764.1"/>
    <property type="molecule type" value="Genomic_DNA"/>
</dbReference>